<dbReference type="EMBL" id="JAPWTJ010001682">
    <property type="protein sequence ID" value="KAJ8970055.1"/>
    <property type="molecule type" value="Genomic_DNA"/>
</dbReference>
<proteinExistence type="predicted"/>
<accession>A0ABQ9J114</accession>
<evidence type="ECO:0000313" key="1">
    <source>
        <dbReference type="EMBL" id="KAJ8970055.1"/>
    </source>
</evidence>
<name>A0ABQ9J114_9CUCU</name>
<evidence type="ECO:0000313" key="2">
    <source>
        <dbReference type="Proteomes" id="UP001162164"/>
    </source>
</evidence>
<gene>
    <name evidence="1" type="ORF">NQ317_012030</name>
</gene>
<protein>
    <submittedName>
        <fullName evidence="1">Uncharacterized protein</fullName>
    </submittedName>
</protein>
<dbReference type="Proteomes" id="UP001162164">
    <property type="component" value="Unassembled WGS sequence"/>
</dbReference>
<sequence length="245" mass="27951">MSVFYIGECHSGKSNTSGFNPTKRTFEAGINFDSSRTVQEQFQNGLKLVQQNPNRLILTAHTPDSSRTIQNQNRLPKQRHQSQYHLNDKLHIYKFNSLLFHFVNLKIKAYQLKSEERSIRSKPNYGVPVWSQTYTVKGILHIPYAEINEPFYAWLVCMYDAPSKQSRIDYYGDMVKTYQLGGSGYGTSLKLAPVTTETEENIESCLQVNGTNENRIVPQAILPNLEGFECAGEETIDENRLRSGS</sequence>
<keyword evidence="2" id="KW-1185">Reference proteome</keyword>
<organism evidence="1 2">
    <name type="scientific">Molorchus minor</name>
    <dbReference type="NCBI Taxonomy" id="1323400"/>
    <lineage>
        <taxon>Eukaryota</taxon>
        <taxon>Metazoa</taxon>
        <taxon>Ecdysozoa</taxon>
        <taxon>Arthropoda</taxon>
        <taxon>Hexapoda</taxon>
        <taxon>Insecta</taxon>
        <taxon>Pterygota</taxon>
        <taxon>Neoptera</taxon>
        <taxon>Endopterygota</taxon>
        <taxon>Coleoptera</taxon>
        <taxon>Polyphaga</taxon>
        <taxon>Cucujiformia</taxon>
        <taxon>Chrysomeloidea</taxon>
        <taxon>Cerambycidae</taxon>
        <taxon>Lamiinae</taxon>
        <taxon>Monochamini</taxon>
        <taxon>Molorchus</taxon>
    </lineage>
</organism>
<reference evidence="1" key="1">
    <citation type="journal article" date="2023" name="Insect Mol. Biol.">
        <title>Genome sequencing provides insights into the evolution of gene families encoding plant cell wall-degrading enzymes in longhorned beetles.</title>
        <authorList>
            <person name="Shin N.R."/>
            <person name="Okamura Y."/>
            <person name="Kirsch R."/>
            <person name="Pauchet Y."/>
        </authorList>
    </citation>
    <scope>NUCLEOTIDE SEQUENCE</scope>
    <source>
        <strain evidence="1">MMC_N1</strain>
    </source>
</reference>
<comment type="caution">
    <text evidence="1">The sequence shown here is derived from an EMBL/GenBank/DDBJ whole genome shotgun (WGS) entry which is preliminary data.</text>
</comment>